<proteinExistence type="predicted"/>
<gene>
    <name evidence="1" type="ORF">THAOC_15398</name>
</gene>
<evidence type="ECO:0000313" key="2">
    <source>
        <dbReference type="Proteomes" id="UP000266841"/>
    </source>
</evidence>
<keyword evidence="2" id="KW-1185">Reference proteome</keyword>
<evidence type="ECO:0008006" key="3">
    <source>
        <dbReference type="Google" id="ProtNLM"/>
    </source>
</evidence>
<dbReference type="Pfam" id="PF03382">
    <property type="entry name" value="DUF285"/>
    <property type="match status" value="2"/>
</dbReference>
<dbReference type="EMBL" id="AGNL01017876">
    <property type="protein sequence ID" value="EJK63918.1"/>
    <property type="molecule type" value="Genomic_DNA"/>
</dbReference>
<dbReference type="OrthoDB" id="198852at2759"/>
<dbReference type="NCBIfam" id="TIGR02167">
    <property type="entry name" value="Liste_lipo_26"/>
    <property type="match status" value="1"/>
</dbReference>
<evidence type="ECO:0000313" key="1">
    <source>
        <dbReference type="EMBL" id="EJK63918.1"/>
    </source>
</evidence>
<comment type="caution">
    <text evidence="1">The sequence shown here is derived from an EMBL/GenBank/DDBJ whole genome shotgun (WGS) entry which is preliminary data.</text>
</comment>
<organism evidence="1 2">
    <name type="scientific">Thalassiosira oceanica</name>
    <name type="common">Marine diatom</name>
    <dbReference type="NCBI Taxonomy" id="159749"/>
    <lineage>
        <taxon>Eukaryota</taxon>
        <taxon>Sar</taxon>
        <taxon>Stramenopiles</taxon>
        <taxon>Ochrophyta</taxon>
        <taxon>Bacillariophyta</taxon>
        <taxon>Coscinodiscophyceae</taxon>
        <taxon>Thalassiosirophycidae</taxon>
        <taxon>Thalassiosirales</taxon>
        <taxon>Thalassiosiraceae</taxon>
        <taxon>Thalassiosira</taxon>
    </lineage>
</organism>
<dbReference type="InterPro" id="IPR005046">
    <property type="entry name" value="DUF285"/>
</dbReference>
<dbReference type="AlphaFoldDB" id="K0SCQ4"/>
<dbReference type="InterPro" id="IPR011889">
    <property type="entry name" value="Liste_lipo_26"/>
</dbReference>
<protein>
    <recommendedName>
        <fullName evidence="3">BspA family leucine-rich repeat surface protein</fullName>
    </recommendedName>
</protein>
<dbReference type="Proteomes" id="UP000266841">
    <property type="component" value="Unassembled WGS sequence"/>
</dbReference>
<reference evidence="1 2" key="1">
    <citation type="journal article" date="2012" name="Genome Biol.">
        <title>Genome and low-iron response of an oceanic diatom adapted to chronic iron limitation.</title>
        <authorList>
            <person name="Lommer M."/>
            <person name="Specht M."/>
            <person name="Roy A.S."/>
            <person name="Kraemer L."/>
            <person name="Andreson R."/>
            <person name="Gutowska M.A."/>
            <person name="Wolf J."/>
            <person name="Bergner S.V."/>
            <person name="Schilhabel M.B."/>
            <person name="Klostermeier U.C."/>
            <person name="Beiko R.G."/>
            <person name="Rosenstiel P."/>
            <person name="Hippler M."/>
            <person name="Laroche J."/>
        </authorList>
    </citation>
    <scope>NUCLEOTIDE SEQUENCE [LARGE SCALE GENOMIC DNA]</scope>
    <source>
        <strain evidence="1 2">CCMP1005</strain>
    </source>
</reference>
<sequence length="192" mass="21254">MDRMFDGATAFDQDLCHFGDNFNQYKIVYNMFVGSGCANKSDPTSETGPWCAVTNCLYRFTINTELRDAIKEYLGQDCPSDLNCQARSNYGGAIGEWDVSSVDDFSRLFVDDSDDPIDGAATFNEPLNWDTGSATMMLYMFKDAAAFNQPLSTFDTSKVNNMFGMFSGAAAFNRDLTAFDTSEVEDVSVLLC</sequence>
<name>K0SCQ4_THAOC</name>
<accession>K0SCQ4</accession>